<comment type="caution">
    <text evidence="2">The sequence shown here is derived from an EMBL/GenBank/DDBJ whole genome shotgun (WGS) entry which is preliminary data.</text>
</comment>
<evidence type="ECO:0000256" key="1">
    <source>
        <dbReference type="SAM" id="MobiDB-lite"/>
    </source>
</evidence>
<sequence>MAEIRNRSVAEFTEGKSEIRNSSIPAYPVTQQGAQNVVNKSRKSIFSLSGINLPVIGFQGVQQQADNGHQSNTAGHRRDVG</sequence>
<accession>A0A644Z9F9</accession>
<name>A0A644Z9F9_9ZZZZ</name>
<feature type="compositionally biased region" description="Basic and acidic residues" evidence="1">
    <location>
        <begin position="1"/>
        <end position="19"/>
    </location>
</feature>
<feature type="region of interest" description="Disordered" evidence="1">
    <location>
        <begin position="62"/>
        <end position="81"/>
    </location>
</feature>
<organism evidence="2">
    <name type="scientific">bioreactor metagenome</name>
    <dbReference type="NCBI Taxonomy" id="1076179"/>
    <lineage>
        <taxon>unclassified sequences</taxon>
        <taxon>metagenomes</taxon>
        <taxon>ecological metagenomes</taxon>
    </lineage>
</organism>
<reference evidence="2" key="1">
    <citation type="submission" date="2019-08" db="EMBL/GenBank/DDBJ databases">
        <authorList>
            <person name="Kucharzyk K."/>
            <person name="Murdoch R.W."/>
            <person name="Higgins S."/>
            <person name="Loffler F."/>
        </authorList>
    </citation>
    <scope>NUCLEOTIDE SEQUENCE</scope>
</reference>
<evidence type="ECO:0000313" key="2">
    <source>
        <dbReference type="EMBL" id="MPM37520.1"/>
    </source>
</evidence>
<protein>
    <submittedName>
        <fullName evidence="2">Uncharacterized protein</fullName>
    </submittedName>
</protein>
<proteinExistence type="predicted"/>
<feature type="compositionally biased region" description="Polar residues" evidence="1">
    <location>
        <begin position="62"/>
        <end position="74"/>
    </location>
</feature>
<feature type="region of interest" description="Disordered" evidence="1">
    <location>
        <begin position="1"/>
        <end position="24"/>
    </location>
</feature>
<gene>
    <name evidence="2" type="ORF">SDC9_84138</name>
</gene>
<dbReference type="EMBL" id="VSSQ01007977">
    <property type="protein sequence ID" value="MPM37520.1"/>
    <property type="molecule type" value="Genomic_DNA"/>
</dbReference>
<dbReference type="AlphaFoldDB" id="A0A644Z9F9"/>